<dbReference type="Proteomes" id="UP000540506">
    <property type="component" value="Unassembled WGS sequence"/>
</dbReference>
<evidence type="ECO:0000313" key="2">
    <source>
        <dbReference type="EMBL" id="MBB4923144.1"/>
    </source>
</evidence>
<evidence type="ECO:0000313" key="3">
    <source>
        <dbReference type="Proteomes" id="UP000540506"/>
    </source>
</evidence>
<evidence type="ECO:0000256" key="1">
    <source>
        <dbReference type="SAM" id="MobiDB-lite"/>
    </source>
</evidence>
<gene>
    <name evidence="2" type="ORF">FHR34_002137</name>
</gene>
<feature type="compositionally biased region" description="Low complexity" evidence="1">
    <location>
        <begin position="145"/>
        <end position="159"/>
    </location>
</feature>
<organism evidence="2 3">
    <name type="scientific">Kitasatospora kifunensis</name>
    <name type="common">Streptomyces kifunensis</name>
    <dbReference type="NCBI Taxonomy" id="58351"/>
    <lineage>
        <taxon>Bacteria</taxon>
        <taxon>Bacillati</taxon>
        <taxon>Actinomycetota</taxon>
        <taxon>Actinomycetes</taxon>
        <taxon>Kitasatosporales</taxon>
        <taxon>Streptomycetaceae</taxon>
        <taxon>Kitasatospora</taxon>
    </lineage>
</organism>
<comment type="caution">
    <text evidence="2">The sequence shown here is derived from an EMBL/GenBank/DDBJ whole genome shotgun (WGS) entry which is preliminary data.</text>
</comment>
<reference evidence="2 3" key="1">
    <citation type="submission" date="2020-08" db="EMBL/GenBank/DDBJ databases">
        <title>Sequencing the genomes of 1000 actinobacteria strains.</title>
        <authorList>
            <person name="Klenk H.-P."/>
        </authorList>
    </citation>
    <scope>NUCLEOTIDE SEQUENCE [LARGE SCALE GENOMIC DNA]</scope>
    <source>
        <strain evidence="2 3">DSM 41654</strain>
    </source>
</reference>
<proteinExistence type="predicted"/>
<dbReference type="AlphaFoldDB" id="A0A7W7VUZ5"/>
<sequence length="207" mass="21708">MPTHAVGLDVPVEEVRSVLPRVRVGGYLLATGPGGAALLPDPPRPRWGRLGERRARRLARDLAVELAAPAWHLLDQPGITRATLVTPEGAAASLDWPARRVPPAEPRAPGPVRAERQAAHRAEWERCCARLATMAGRPEQGAALAGLGHDLAGPGDEPAPGGGRADGERLLAGLCELFGLPRQLVGQSLVDQAAAHGHGAVRFEGRG</sequence>
<protein>
    <submittedName>
        <fullName evidence="2">Uncharacterized protein</fullName>
    </submittedName>
</protein>
<dbReference type="RefSeq" id="WP_184935202.1">
    <property type="nucleotide sequence ID" value="NZ_JACHJV010000001.1"/>
</dbReference>
<name>A0A7W7VUZ5_KITKI</name>
<accession>A0A7W7VUZ5</accession>
<keyword evidence="3" id="KW-1185">Reference proteome</keyword>
<dbReference type="EMBL" id="JACHJV010000001">
    <property type="protein sequence ID" value="MBB4923144.1"/>
    <property type="molecule type" value="Genomic_DNA"/>
</dbReference>
<feature type="region of interest" description="Disordered" evidence="1">
    <location>
        <begin position="145"/>
        <end position="165"/>
    </location>
</feature>